<dbReference type="SMART" id="SM00271">
    <property type="entry name" value="DnaJ"/>
    <property type="match status" value="1"/>
</dbReference>
<evidence type="ECO:0000313" key="3">
    <source>
        <dbReference type="Proteomes" id="UP000245207"/>
    </source>
</evidence>
<dbReference type="InterPro" id="IPR008971">
    <property type="entry name" value="HSP40/DnaJ_pept-bd"/>
</dbReference>
<dbReference type="PRINTS" id="PR00625">
    <property type="entry name" value="JDOMAIN"/>
</dbReference>
<dbReference type="SUPFAM" id="SSF46565">
    <property type="entry name" value="Chaperone J-domain"/>
    <property type="match status" value="1"/>
</dbReference>
<dbReference type="PROSITE" id="PS50076">
    <property type="entry name" value="DNAJ_2"/>
    <property type="match status" value="1"/>
</dbReference>
<dbReference type="Pfam" id="PF01556">
    <property type="entry name" value="DnaJ_C"/>
    <property type="match status" value="1"/>
</dbReference>
<feature type="domain" description="J" evidence="1">
    <location>
        <begin position="22"/>
        <end position="87"/>
    </location>
</feature>
<dbReference type="Proteomes" id="UP000245207">
    <property type="component" value="Unassembled WGS sequence"/>
</dbReference>
<dbReference type="PANTHER" id="PTHR43096:SF36">
    <property type="entry name" value="CHAPERONE PROTEIN DNAJ 1, MITOCHONDRIAL"/>
    <property type="match status" value="1"/>
</dbReference>
<dbReference type="AlphaFoldDB" id="A0A2U1LVJ4"/>
<dbReference type="InterPro" id="IPR001623">
    <property type="entry name" value="DnaJ_domain"/>
</dbReference>
<organism evidence="2 3">
    <name type="scientific">Artemisia annua</name>
    <name type="common">Sweet wormwood</name>
    <dbReference type="NCBI Taxonomy" id="35608"/>
    <lineage>
        <taxon>Eukaryota</taxon>
        <taxon>Viridiplantae</taxon>
        <taxon>Streptophyta</taxon>
        <taxon>Embryophyta</taxon>
        <taxon>Tracheophyta</taxon>
        <taxon>Spermatophyta</taxon>
        <taxon>Magnoliopsida</taxon>
        <taxon>eudicotyledons</taxon>
        <taxon>Gunneridae</taxon>
        <taxon>Pentapetalae</taxon>
        <taxon>asterids</taxon>
        <taxon>campanulids</taxon>
        <taxon>Asterales</taxon>
        <taxon>Asteraceae</taxon>
        <taxon>Asteroideae</taxon>
        <taxon>Anthemideae</taxon>
        <taxon>Artemisiinae</taxon>
        <taxon>Artemisia</taxon>
    </lineage>
</organism>
<gene>
    <name evidence="2" type="ORF">CTI12_AA447770</name>
</gene>
<dbReference type="PANTHER" id="PTHR43096">
    <property type="entry name" value="DNAJ HOMOLOG 1, MITOCHONDRIAL-RELATED"/>
    <property type="match status" value="1"/>
</dbReference>
<dbReference type="GO" id="GO:0005737">
    <property type="term" value="C:cytoplasm"/>
    <property type="evidence" value="ECO:0007669"/>
    <property type="project" value="TreeGrafter"/>
</dbReference>
<protein>
    <submittedName>
        <fullName evidence="2">Chaperone protein DnaJ</fullName>
    </submittedName>
</protein>
<dbReference type="InterPro" id="IPR036869">
    <property type="entry name" value="J_dom_sf"/>
</dbReference>
<dbReference type="InterPro" id="IPR002939">
    <property type="entry name" value="DnaJ_C"/>
</dbReference>
<proteinExistence type="predicted"/>
<dbReference type="Gene3D" id="1.10.287.110">
    <property type="entry name" value="DnaJ domain"/>
    <property type="match status" value="1"/>
</dbReference>
<comment type="caution">
    <text evidence="2">The sequence shown here is derived from an EMBL/GenBank/DDBJ whole genome shotgun (WGS) entry which is preliminary data.</text>
</comment>
<dbReference type="CDD" id="cd10747">
    <property type="entry name" value="DnaJ_C"/>
    <property type="match status" value="1"/>
</dbReference>
<dbReference type="PROSITE" id="PS00636">
    <property type="entry name" value="DNAJ_1"/>
    <property type="match status" value="1"/>
</dbReference>
<name>A0A2U1LVJ4_ARTAN</name>
<dbReference type="OrthoDB" id="10256793at2759"/>
<keyword evidence="3" id="KW-1185">Reference proteome</keyword>
<dbReference type="SUPFAM" id="SSF49493">
    <property type="entry name" value="HSP40/DnaJ peptide-binding domain"/>
    <property type="match status" value="1"/>
</dbReference>
<dbReference type="GO" id="GO:0051082">
    <property type="term" value="F:unfolded protein binding"/>
    <property type="evidence" value="ECO:0007669"/>
    <property type="project" value="InterPro"/>
</dbReference>
<dbReference type="Gene3D" id="2.60.260.20">
    <property type="entry name" value="Urease metallochaperone UreE, N-terminal domain"/>
    <property type="match status" value="2"/>
</dbReference>
<evidence type="ECO:0000313" key="2">
    <source>
        <dbReference type="EMBL" id="PWA52994.1"/>
    </source>
</evidence>
<dbReference type="GO" id="GO:0042026">
    <property type="term" value="P:protein refolding"/>
    <property type="evidence" value="ECO:0007669"/>
    <property type="project" value="TreeGrafter"/>
</dbReference>
<sequence>MRMVLLKRCIHATGFRNSSEEDHYQILGVPYNASNDDIKKAFHVMAKKYHPDANENKTLAKIKFQEIRESYEILQDSERRAEYDKEQSSCSTCGGSGRVKVLKEVNVTIPAGIDTGDIISIPRAGSVGIRGKPRTLKLEMKVAKDPVFKREGSNLYVDSNISYSQAIMGGKVEVPTLSGNTEVEIPKGVKPGQVSILRGKGLPKKCFSMLRGDQYVRFCYDYTRTRKLRYF</sequence>
<dbReference type="EMBL" id="PKPP01007586">
    <property type="protein sequence ID" value="PWA52994.1"/>
    <property type="molecule type" value="Genomic_DNA"/>
</dbReference>
<dbReference type="STRING" id="35608.A0A2U1LVJ4"/>
<accession>A0A2U1LVJ4</accession>
<evidence type="ECO:0000259" key="1">
    <source>
        <dbReference type="PROSITE" id="PS50076"/>
    </source>
</evidence>
<reference evidence="2 3" key="1">
    <citation type="journal article" date="2018" name="Mol. Plant">
        <title>The genome of Artemisia annua provides insight into the evolution of Asteraceae family and artemisinin biosynthesis.</title>
        <authorList>
            <person name="Shen Q."/>
            <person name="Zhang L."/>
            <person name="Liao Z."/>
            <person name="Wang S."/>
            <person name="Yan T."/>
            <person name="Shi P."/>
            <person name="Liu M."/>
            <person name="Fu X."/>
            <person name="Pan Q."/>
            <person name="Wang Y."/>
            <person name="Lv Z."/>
            <person name="Lu X."/>
            <person name="Zhang F."/>
            <person name="Jiang W."/>
            <person name="Ma Y."/>
            <person name="Chen M."/>
            <person name="Hao X."/>
            <person name="Li L."/>
            <person name="Tang Y."/>
            <person name="Lv G."/>
            <person name="Zhou Y."/>
            <person name="Sun X."/>
            <person name="Brodelius P.E."/>
            <person name="Rose J.K.C."/>
            <person name="Tang K."/>
        </authorList>
    </citation>
    <scope>NUCLEOTIDE SEQUENCE [LARGE SCALE GENOMIC DNA]</scope>
    <source>
        <strain evidence="3">cv. Huhao1</strain>
        <tissue evidence="2">Leaf</tissue>
    </source>
</reference>
<dbReference type="InterPro" id="IPR018253">
    <property type="entry name" value="DnaJ_domain_CS"/>
</dbReference>
<dbReference type="CDD" id="cd06257">
    <property type="entry name" value="DnaJ"/>
    <property type="match status" value="1"/>
</dbReference>